<organism evidence="3 4">
    <name type="scientific">Alkalicoccus halolimnae</name>
    <dbReference type="NCBI Taxonomy" id="1667239"/>
    <lineage>
        <taxon>Bacteria</taxon>
        <taxon>Bacillati</taxon>
        <taxon>Bacillota</taxon>
        <taxon>Bacilli</taxon>
        <taxon>Bacillales</taxon>
        <taxon>Bacillaceae</taxon>
        <taxon>Alkalicoccus</taxon>
    </lineage>
</organism>
<dbReference type="KEGG" id="ahal:FTX54_015110"/>
<evidence type="ECO:0000313" key="4">
    <source>
        <dbReference type="Proteomes" id="UP000321816"/>
    </source>
</evidence>
<dbReference type="PANTHER" id="PTHR42941:SF1">
    <property type="entry name" value="SLL1037 PROTEIN"/>
    <property type="match status" value="1"/>
</dbReference>
<gene>
    <name evidence="3" type="ORF">FTX54_015110</name>
</gene>
<feature type="compositionally biased region" description="Polar residues" evidence="1">
    <location>
        <begin position="36"/>
        <end position="50"/>
    </location>
</feature>
<evidence type="ECO:0000256" key="1">
    <source>
        <dbReference type="SAM" id="MobiDB-lite"/>
    </source>
</evidence>
<feature type="chain" id="PRO_5042559541" evidence="2">
    <location>
        <begin position="25"/>
        <end position="372"/>
    </location>
</feature>
<dbReference type="EMBL" id="CP144914">
    <property type="protein sequence ID" value="WWD79705.1"/>
    <property type="molecule type" value="Genomic_DNA"/>
</dbReference>
<feature type="compositionally biased region" description="Acidic residues" evidence="1">
    <location>
        <begin position="51"/>
        <end position="73"/>
    </location>
</feature>
<dbReference type="SUPFAM" id="SSF53850">
    <property type="entry name" value="Periplasmic binding protein-like II"/>
    <property type="match status" value="1"/>
</dbReference>
<keyword evidence="4" id="KW-1185">Reference proteome</keyword>
<name>A0AAJ8N1V1_9BACI</name>
<dbReference type="Pfam" id="PF16868">
    <property type="entry name" value="NMT1_3"/>
    <property type="match status" value="1"/>
</dbReference>
<dbReference type="AlphaFoldDB" id="A0AAJ8N1V1"/>
<feature type="signal peptide" evidence="2">
    <location>
        <begin position="1"/>
        <end position="24"/>
    </location>
</feature>
<evidence type="ECO:0000256" key="2">
    <source>
        <dbReference type="SAM" id="SignalP"/>
    </source>
</evidence>
<protein>
    <submittedName>
        <fullName evidence="3">TAXI family TRAP transporter solute-binding subunit</fullName>
    </submittedName>
</protein>
<dbReference type="PROSITE" id="PS51257">
    <property type="entry name" value="PROKAR_LIPOPROTEIN"/>
    <property type="match status" value="1"/>
</dbReference>
<dbReference type="Gene3D" id="3.40.190.10">
    <property type="entry name" value="Periplasmic binding protein-like II"/>
    <property type="match status" value="2"/>
</dbReference>
<accession>A0AAJ8N1V1</accession>
<reference evidence="3 4" key="1">
    <citation type="submission" date="2024-01" db="EMBL/GenBank/DDBJ databases">
        <title>Complete Genome Sequence of Alkalicoccus halolimnae BZ-SZ-XJ29T, a Moderately Halophilic Bacterium Isolated from a Salt Lake.</title>
        <authorList>
            <person name="Zhao B."/>
        </authorList>
    </citation>
    <scope>NUCLEOTIDE SEQUENCE [LARGE SCALE GENOMIC DNA]</scope>
    <source>
        <strain evidence="3 4">BZ-SZ-XJ29</strain>
    </source>
</reference>
<dbReference type="NCBIfam" id="TIGR02122">
    <property type="entry name" value="TRAP_TAXI"/>
    <property type="match status" value="1"/>
</dbReference>
<dbReference type="PANTHER" id="PTHR42941">
    <property type="entry name" value="SLL1037 PROTEIN"/>
    <property type="match status" value="1"/>
</dbReference>
<feature type="region of interest" description="Disordered" evidence="1">
    <location>
        <begin position="26"/>
        <end position="83"/>
    </location>
</feature>
<proteinExistence type="predicted"/>
<dbReference type="RefSeq" id="WP_187254524.1">
    <property type="nucleotide sequence ID" value="NZ_CP144914.1"/>
</dbReference>
<evidence type="ECO:0000313" key="3">
    <source>
        <dbReference type="EMBL" id="WWD79705.1"/>
    </source>
</evidence>
<keyword evidence="2" id="KW-0732">Signal</keyword>
<dbReference type="Proteomes" id="UP000321816">
    <property type="component" value="Chromosome"/>
</dbReference>
<dbReference type="InterPro" id="IPR011852">
    <property type="entry name" value="TRAP_TAXI"/>
</dbReference>
<sequence>MKIWKRTMSGAVILAGAAALSACGNEGSNGGETNSDAEANSNTEAANGNADTEEATNEVQEDGGGEATGEDAPEGAPENINLGSASQGGTYYVYAGGVATMIDQNLDVPVNVEVTGGPVHNMQLVQSGDLNLGFATLGPAYEGYTGTGDWAEEPLDDVRIAFPMYTTPFKWWALEDSGIESMEDIEGQRVGVGPSGGTSGTYYPIIHESLELNTEDVQTGANDMASQMLDGQLDVIAFAAGTPISILTEIETQRDVNIFGLEGEMREEILDMYPYFYEHTVPGGSYESLPDDMETIAVYNFGIVHKDMDADFVYELVKSYHENNDQLVSTHASAEEATEDAILNNEQVPLHEGAIRYYEEAGIELPEDVYVD</sequence>